<evidence type="ECO:0000256" key="5">
    <source>
        <dbReference type="PROSITE-ProRule" id="PRU10141"/>
    </source>
</evidence>
<dbReference type="SUPFAM" id="SSF48452">
    <property type="entry name" value="TPR-like"/>
    <property type="match status" value="1"/>
</dbReference>
<dbReference type="KEGG" id="scor:J3U87_05705"/>
<dbReference type="Gene3D" id="1.10.510.10">
    <property type="entry name" value="Transferase(Phosphotransferase) domain 1"/>
    <property type="match status" value="1"/>
</dbReference>
<dbReference type="EMBL" id="CP071793">
    <property type="protein sequence ID" value="QTD51949.1"/>
    <property type="molecule type" value="Genomic_DNA"/>
</dbReference>
<proteinExistence type="predicted"/>
<evidence type="ECO:0000256" key="1">
    <source>
        <dbReference type="ARBA" id="ARBA00022679"/>
    </source>
</evidence>
<evidence type="ECO:0000256" key="6">
    <source>
        <dbReference type="SAM" id="MobiDB-lite"/>
    </source>
</evidence>
<name>A0A8A4TPQ3_SULCO</name>
<keyword evidence="1" id="KW-0808">Transferase</keyword>
<dbReference type="PANTHER" id="PTHR43289">
    <property type="entry name" value="MITOGEN-ACTIVATED PROTEIN KINASE KINASE KINASE 20-RELATED"/>
    <property type="match status" value="1"/>
</dbReference>
<dbReference type="AlphaFoldDB" id="A0A8A4TPQ3"/>
<protein>
    <submittedName>
        <fullName evidence="9">Protein kinase</fullName>
    </submittedName>
</protein>
<dbReference type="Gene3D" id="1.25.40.10">
    <property type="entry name" value="Tetratricopeptide repeat domain"/>
    <property type="match status" value="2"/>
</dbReference>
<dbReference type="RefSeq" id="WP_237382062.1">
    <property type="nucleotide sequence ID" value="NZ_CP071793.1"/>
</dbReference>
<keyword evidence="7" id="KW-0812">Transmembrane</keyword>
<dbReference type="InterPro" id="IPR017441">
    <property type="entry name" value="Protein_kinase_ATP_BS"/>
</dbReference>
<keyword evidence="3 9" id="KW-0418">Kinase</keyword>
<feature type="compositionally biased region" description="Pro residues" evidence="6">
    <location>
        <begin position="591"/>
        <end position="602"/>
    </location>
</feature>
<dbReference type="InterPro" id="IPR011990">
    <property type="entry name" value="TPR-like_helical_dom_sf"/>
</dbReference>
<gene>
    <name evidence="9" type="ORF">J3U87_05705</name>
</gene>
<evidence type="ECO:0000313" key="10">
    <source>
        <dbReference type="Proteomes" id="UP000663929"/>
    </source>
</evidence>
<dbReference type="CDD" id="cd14014">
    <property type="entry name" value="STKc_PknB_like"/>
    <property type="match status" value="1"/>
</dbReference>
<feature type="binding site" evidence="5">
    <location>
        <position position="683"/>
    </location>
    <ligand>
        <name>ATP</name>
        <dbReference type="ChEBI" id="CHEBI:30616"/>
    </ligand>
</feature>
<evidence type="ECO:0000256" key="2">
    <source>
        <dbReference type="ARBA" id="ARBA00022741"/>
    </source>
</evidence>
<evidence type="ECO:0000256" key="7">
    <source>
        <dbReference type="SAM" id="Phobius"/>
    </source>
</evidence>
<dbReference type="GO" id="GO:0005524">
    <property type="term" value="F:ATP binding"/>
    <property type="evidence" value="ECO:0007669"/>
    <property type="project" value="UniProtKB-UniRule"/>
</dbReference>
<keyword evidence="7" id="KW-0472">Membrane</keyword>
<dbReference type="GO" id="GO:0004674">
    <property type="term" value="F:protein serine/threonine kinase activity"/>
    <property type="evidence" value="ECO:0007669"/>
    <property type="project" value="TreeGrafter"/>
</dbReference>
<dbReference type="PROSITE" id="PS00108">
    <property type="entry name" value="PROTEIN_KINASE_ST"/>
    <property type="match status" value="1"/>
</dbReference>
<feature type="domain" description="Protein kinase" evidence="8">
    <location>
        <begin position="654"/>
        <end position="912"/>
    </location>
</feature>
<feature type="region of interest" description="Disordered" evidence="6">
    <location>
        <begin position="855"/>
        <end position="874"/>
    </location>
</feature>
<dbReference type="Pfam" id="PF00069">
    <property type="entry name" value="Pkinase"/>
    <property type="match status" value="1"/>
</dbReference>
<evidence type="ECO:0000313" key="9">
    <source>
        <dbReference type="EMBL" id="QTD51949.1"/>
    </source>
</evidence>
<dbReference type="InterPro" id="IPR000719">
    <property type="entry name" value="Prot_kinase_dom"/>
</dbReference>
<dbReference type="PROSITE" id="PS00107">
    <property type="entry name" value="PROTEIN_KINASE_ATP"/>
    <property type="match status" value="1"/>
</dbReference>
<organism evidence="9 10">
    <name type="scientific">Sulfidibacter corallicola</name>
    <dbReference type="NCBI Taxonomy" id="2818388"/>
    <lineage>
        <taxon>Bacteria</taxon>
        <taxon>Pseudomonadati</taxon>
        <taxon>Acidobacteriota</taxon>
        <taxon>Holophagae</taxon>
        <taxon>Acanthopleuribacterales</taxon>
        <taxon>Acanthopleuribacteraceae</taxon>
        <taxon>Sulfidibacter</taxon>
    </lineage>
</organism>
<evidence type="ECO:0000259" key="8">
    <source>
        <dbReference type="PROSITE" id="PS50011"/>
    </source>
</evidence>
<feature type="transmembrane region" description="Helical" evidence="7">
    <location>
        <begin position="20"/>
        <end position="38"/>
    </location>
</feature>
<dbReference type="PROSITE" id="PS50011">
    <property type="entry name" value="PROTEIN_KINASE_DOM"/>
    <property type="match status" value="1"/>
</dbReference>
<keyword evidence="2 5" id="KW-0547">Nucleotide-binding</keyword>
<dbReference type="SUPFAM" id="SSF56112">
    <property type="entry name" value="Protein kinase-like (PK-like)"/>
    <property type="match status" value="1"/>
</dbReference>
<sequence>MDDNSPLMRLMVAISGSSGIFFNAMIMVALALVLDRTVGIGRGFLWGLRMCWEYVPGPLKFLVVVTGCVSIVLDFNALVLWLIGEPSVPTDLEQTYFSFATLLSSVTLGFHATTANSFFLTLVGFSLMVGYTRAPAWKRIRFVPTSNDKTLSGTMAHVDDERHRKKIAKAEQMIEDGKLGRAARLLESLGEEYCYRAGKLYVQRGLDAKAAGAFLRGGDYYARIGNYLRAGNAYFFGGHWDKAVEAFGRMSPSKGFMEDRERVEQWGSRWGESLYHLGRFQESAELYLRFKMFKKAGESYEKAGMMKEAAAAYEKSGAHDATLKALENGGHRDLALLEKAQRMVDQKDFAQAASLFERGGDLESAASAYKEANLLRKAANCYFDLERYDLAVELYLEVGDEDRALNCYQEMGQFQRAAQLAAELGLQDRQAALFRQGGFFVHAARAHLMIGEHTQAVACMREVSPDNDEELEECSQILSILTEQGRLQEALACGNALIEGREREPKLIPIGLRVIAIYERLGDERNAAHQAFRLADAHPENEACVRMAVELGKRMNLQYQPKLPVTGPHSAPLEELVGAASAVDHATRPAPDLPKVPTPPRVARPAKPRPALAHQLRSGPPTGPTDDEAQTDITLTLDDESVYDLTRDGPLHRYRIIKELGKGGMGRVYKAVDSRLKRKVALKMLHPELNHEPKVLLFFKREVQSIASLNHSNIVQLYDAGMEKGCFYMVMEYVKGATLDRLALRQPDNLLRSMVAIWHQACQGLKFAHDNGIIHRDIKPTNIMVNKSRTVKILDFGLAKQVSDTNQTQQLWGTPTFMAPELFLGDRASFQTDIYSMGATFYVLATGEEPFDKGNASAKFAGHGLPEPPHSKNPKVPEALSDTILKCFHLDPNNRYKSVDELIARLRSIGPR</sequence>
<feature type="region of interest" description="Disordered" evidence="6">
    <location>
        <begin position="583"/>
        <end position="629"/>
    </location>
</feature>
<evidence type="ECO:0000256" key="4">
    <source>
        <dbReference type="ARBA" id="ARBA00022840"/>
    </source>
</evidence>
<keyword evidence="10" id="KW-1185">Reference proteome</keyword>
<dbReference type="InterPro" id="IPR011009">
    <property type="entry name" value="Kinase-like_dom_sf"/>
</dbReference>
<dbReference type="InterPro" id="IPR008271">
    <property type="entry name" value="Ser/Thr_kinase_AS"/>
</dbReference>
<feature type="transmembrane region" description="Helical" evidence="7">
    <location>
        <begin position="103"/>
        <end position="131"/>
    </location>
</feature>
<evidence type="ECO:0000256" key="3">
    <source>
        <dbReference type="ARBA" id="ARBA00022777"/>
    </source>
</evidence>
<dbReference type="SMART" id="SM00220">
    <property type="entry name" value="S_TKc"/>
    <property type="match status" value="1"/>
</dbReference>
<accession>A0A8A4TPQ3</accession>
<dbReference type="Gene3D" id="3.30.200.20">
    <property type="entry name" value="Phosphorylase Kinase, domain 1"/>
    <property type="match status" value="1"/>
</dbReference>
<feature type="transmembrane region" description="Helical" evidence="7">
    <location>
        <begin position="59"/>
        <end position="83"/>
    </location>
</feature>
<reference evidence="9" key="1">
    <citation type="submission" date="2021-03" db="EMBL/GenBank/DDBJ databases">
        <title>Acanthopleuribacteraceae sp. M133.</title>
        <authorList>
            <person name="Wang G."/>
        </authorList>
    </citation>
    <scope>NUCLEOTIDE SEQUENCE</scope>
    <source>
        <strain evidence="9">M133</strain>
    </source>
</reference>
<keyword evidence="4 5" id="KW-0067">ATP-binding</keyword>
<keyword evidence="7" id="KW-1133">Transmembrane helix</keyword>
<dbReference type="PANTHER" id="PTHR43289:SF34">
    <property type="entry name" value="SERINE_THREONINE-PROTEIN KINASE YBDM-RELATED"/>
    <property type="match status" value="1"/>
</dbReference>
<dbReference type="Proteomes" id="UP000663929">
    <property type="component" value="Chromosome"/>
</dbReference>